<dbReference type="UniPathway" id="UPA00053">
    <property type="reaction ID" value="UER00088"/>
</dbReference>
<evidence type="ECO:0000256" key="7">
    <source>
        <dbReference type="ARBA" id="ARBA00022777"/>
    </source>
</evidence>
<comment type="similarity">
    <text evidence="2 11">Belongs to the shikimate kinase family.</text>
</comment>
<dbReference type="PRINTS" id="PR01100">
    <property type="entry name" value="SHIKIMTKNASE"/>
</dbReference>
<comment type="catalytic activity">
    <reaction evidence="10 11">
        <text>shikimate + ATP = 3-phosphoshikimate + ADP + H(+)</text>
        <dbReference type="Rhea" id="RHEA:13121"/>
        <dbReference type="ChEBI" id="CHEBI:15378"/>
        <dbReference type="ChEBI" id="CHEBI:30616"/>
        <dbReference type="ChEBI" id="CHEBI:36208"/>
        <dbReference type="ChEBI" id="CHEBI:145989"/>
        <dbReference type="ChEBI" id="CHEBI:456216"/>
        <dbReference type="EC" id="2.7.1.71"/>
    </reaction>
</comment>
<dbReference type="Pfam" id="PF01202">
    <property type="entry name" value="SKI"/>
    <property type="match status" value="1"/>
</dbReference>
<keyword evidence="6 11" id="KW-0547">Nucleotide-binding</keyword>
<protein>
    <recommendedName>
        <fullName evidence="3 11">Shikimate kinase</fullName>
        <shortName evidence="11">SK</shortName>
        <ecNumber evidence="3 11">2.7.1.71</ecNumber>
    </recommendedName>
</protein>
<evidence type="ECO:0000256" key="9">
    <source>
        <dbReference type="ARBA" id="ARBA00023141"/>
    </source>
</evidence>
<evidence type="ECO:0000256" key="8">
    <source>
        <dbReference type="ARBA" id="ARBA00022840"/>
    </source>
</evidence>
<evidence type="ECO:0000256" key="1">
    <source>
        <dbReference type="ARBA" id="ARBA00004842"/>
    </source>
</evidence>
<feature type="binding site" evidence="11">
    <location>
        <position position="17"/>
    </location>
    <ligand>
        <name>Mg(2+)</name>
        <dbReference type="ChEBI" id="CHEBI:18420"/>
    </ligand>
</feature>
<keyword evidence="7 11" id="KW-0418">Kinase</keyword>
<keyword evidence="11" id="KW-0963">Cytoplasm</keyword>
<feature type="binding site" evidence="11">
    <location>
        <position position="81"/>
    </location>
    <ligand>
        <name>substrate</name>
    </ligand>
</feature>
<dbReference type="GO" id="GO:0009423">
    <property type="term" value="P:chorismate biosynthetic process"/>
    <property type="evidence" value="ECO:0007669"/>
    <property type="project" value="UniProtKB-UniRule"/>
</dbReference>
<comment type="pathway">
    <text evidence="1 11">Metabolic intermediate biosynthesis; chorismate biosynthesis; chorismate from D-erythrose 4-phosphate and phosphoenolpyruvate: step 5/7.</text>
</comment>
<dbReference type="PROSITE" id="PS01128">
    <property type="entry name" value="SHIKIMATE_KINASE"/>
    <property type="match status" value="1"/>
</dbReference>
<keyword evidence="8 11" id="KW-0067">ATP-binding</keyword>
<evidence type="ECO:0000256" key="2">
    <source>
        <dbReference type="ARBA" id="ARBA00006997"/>
    </source>
</evidence>
<evidence type="ECO:0000313" key="12">
    <source>
        <dbReference type="EMBL" id="CAB1274240.1"/>
    </source>
</evidence>
<evidence type="ECO:0000256" key="6">
    <source>
        <dbReference type="ARBA" id="ARBA00022741"/>
    </source>
</evidence>
<dbReference type="SUPFAM" id="SSF52540">
    <property type="entry name" value="P-loop containing nucleoside triphosphate hydrolases"/>
    <property type="match status" value="1"/>
</dbReference>
<dbReference type="InterPro" id="IPR031322">
    <property type="entry name" value="Shikimate/glucono_kinase"/>
</dbReference>
<evidence type="ECO:0000256" key="10">
    <source>
        <dbReference type="ARBA" id="ARBA00048567"/>
    </source>
</evidence>
<feature type="binding site" evidence="11">
    <location>
        <position position="138"/>
    </location>
    <ligand>
        <name>substrate</name>
    </ligand>
</feature>
<dbReference type="GO" id="GO:0008652">
    <property type="term" value="P:amino acid biosynthetic process"/>
    <property type="evidence" value="ECO:0007669"/>
    <property type="project" value="UniProtKB-KW"/>
</dbReference>
<dbReference type="HAMAP" id="MF_00109">
    <property type="entry name" value="Shikimate_kinase"/>
    <property type="match status" value="1"/>
</dbReference>
<dbReference type="RefSeq" id="WP_197744479.1">
    <property type="nucleotide sequence ID" value="NZ_LR778175.1"/>
</dbReference>
<dbReference type="GO" id="GO:0009073">
    <property type="term" value="P:aromatic amino acid family biosynthetic process"/>
    <property type="evidence" value="ECO:0007669"/>
    <property type="project" value="UniProtKB-KW"/>
</dbReference>
<feature type="binding site" evidence="11">
    <location>
        <position position="119"/>
    </location>
    <ligand>
        <name>ATP</name>
        <dbReference type="ChEBI" id="CHEBI:30616"/>
    </ligand>
</feature>
<keyword evidence="11" id="KW-0479">Metal-binding</keyword>
<keyword evidence="11" id="KW-0460">Magnesium</keyword>
<keyword evidence="5 11" id="KW-0808">Transferase</keyword>
<comment type="caution">
    <text evidence="11">Lacks conserved residue(s) required for the propagation of feature annotation.</text>
</comment>
<reference evidence="12 13" key="1">
    <citation type="submission" date="2020-03" db="EMBL/GenBank/DDBJ databases">
        <authorList>
            <person name="Picone N."/>
        </authorList>
    </citation>
    <scope>NUCLEOTIDE SEQUENCE [LARGE SCALE GENOMIC DNA]</scope>
    <source>
        <strain evidence="12">NSCAC1</strain>
    </source>
</reference>
<dbReference type="GO" id="GO:0005524">
    <property type="term" value="F:ATP binding"/>
    <property type="evidence" value="ECO:0007669"/>
    <property type="project" value="UniProtKB-UniRule"/>
</dbReference>
<dbReference type="AlphaFoldDB" id="A0A7G1Q798"/>
<organism evidence="12 13">
    <name type="scientific">Candidatus Nitrosacidococcus tergens</name>
    <dbReference type="NCBI Taxonomy" id="553981"/>
    <lineage>
        <taxon>Bacteria</taxon>
        <taxon>Pseudomonadati</taxon>
        <taxon>Pseudomonadota</taxon>
        <taxon>Gammaproteobacteria</taxon>
        <taxon>Chromatiales</taxon>
        <taxon>Chromatiaceae</taxon>
        <taxon>Candidatus Nitrosacidococcus</taxon>
    </lineage>
</organism>
<comment type="subunit">
    <text evidence="11">Monomer.</text>
</comment>
<dbReference type="PANTHER" id="PTHR21087">
    <property type="entry name" value="SHIKIMATE KINASE"/>
    <property type="match status" value="1"/>
</dbReference>
<dbReference type="KEGG" id="ntg:NSCAC_0069"/>
<comment type="cofactor">
    <cofactor evidence="11">
        <name>Mg(2+)</name>
        <dbReference type="ChEBI" id="CHEBI:18420"/>
    </cofactor>
    <text evidence="11">Binds 1 Mg(2+) ion per subunit.</text>
</comment>
<comment type="subcellular location">
    <subcellularLocation>
        <location evidence="11">Cytoplasm</location>
    </subcellularLocation>
</comment>
<feature type="binding site" evidence="11">
    <location>
        <position position="59"/>
    </location>
    <ligand>
        <name>substrate</name>
    </ligand>
</feature>
<dbReference type="EMBL" id="LR778175">
    <property type="protein sequence ID" value="CAB1274240.1"/>
    <property type="molecule type" value="Genomic_DNA"/>
</dbReference>
<dbReference type="CDD" id="cd00464">
    <property type="entry name" value="SK"/>
    <property type="match status" value="1"/>
</dbReference>
<evidence type="ECO:0000256" key="4">
    <source>
        <dbReference type="ARBA" id="ARBA00022605"/>
    </source>
</evidence>
<proteinExistence type="inferred from homology"/>
<keyword evidence="9 11" id="KW-0057">Aromatic amino acid biosynthesis</keyword>
<feature type="binding site" evidence="11">
    <location>
        <begin position="13"/>
        <end position="18"/>
    </location>
    <ligand>
        <name>ATP</name>
        <dbReference type="ChEBI" id="CHEBI:30616"/>
    </ligand>
</feature>
<dbReference type="GO" id="GO:0005829">
    <property type="term" value="C:cytosol"/>
    <property type="evidence" value="ECO:0007669"/>
    <property type="project" value="TreeGrafter"/>
</dbReference>
<evidence type="ECO:0000313" key="13">
    <source>
        <dbReference type="Proteomes" id="UP000516072"/>
    </source>
</evidence>
<comment type="function">
    <text evidence="11">Catalyzes the specific phosphorylation of the 3-hydroxyl group of shikimic acid using ATP as a cosubstrate.</text>
</comment>
<dbReference type="InterPro" id="IPR027417">
    <property type="entry name" value="P-loop_NTPase"/>
</dbReference>
<gene>
    <name evidence="11 12" type="primary">aroK</name>
    <name evidence="12" type="ORF">NSCAC_0069</name>
</gene>
<dbReference type="EC" id="2.7.1.71" evidence="3 11"/>
<evidence type="ECO:0000256" key="11">
    <source>
        <dbReference type="HAMAP-Rule" id="MF_00109"/>
    </source>
</evidence>
<accession>A0A7G1Q798</accession>
<dbReference type="GO" id="GO:0000287">
    <property type="term" value="F:magnesium ion binding"/>
    <property type="evidence" value="ECO:0007669"/>
    <property type="project" value="UniProtKB-UniRule"/>
</dbReference>
<feature type="binding site" evidence="11">
    <location>
        <position position="35"/>
    </location>
    <ligand>
        <name>substrate</name>
    </ligand>
</feature>
<keyword evidence="13" id="KW-1185">Reference proteome</keyword>
<name>A0A7G1Q798_9GAMM</name>
<evidence type="ECO:0000256" key="3">
    <source>
        <dbReference type="ARBA" id="ARBA00012154"/>
    </source>
</evidence>
<keyword evidence="4 11" id="KW-0028">Amino-acid biosynthesis</keyword>
<dbReference type="Proteomes" id="UP000516072">
    <property type="component" value="Chromosome"/>
</dbReference>
<dbReference type="InterPro" id="IPR023000">
    <property type="entry name" value="Shikimate_kinase_CS"/>
</dbReference>
<dbReference type="Gene3D" id="3.40.50.300">
    <property type="entry name" value="P-loop containing nucleotide triphosphate hydrolases"/>
    <property type="match status" value="1"/>
</dbReference>
<dbReference type="PANTHER" id="PTHR21087:SF16">
    <property type="entry name" value="SHIKIMATE KINASE 1, CHLOROPLASTIC"/>
    <property type="match status" value="1"/>
</dbReference>
<dbReference type="InterPro" id="IPR000623">
    <property type="entry name" value="Shikimate_kinase/TSH1"/>
</dbReference>
<sequence>MVQQNIFFIGPMGVGKTTIGRSLAKILGKAFYDSDHEIEQNTQASIPTIFDIEGEKGFRLREYKTITELVKLNNIVLATGGGAILNKKSRMLLATQGLVVYLYAPVEFLYHRIAYDKNRPLLQKDNPLDYLTQLFHKRDSLYREIADITICTEKKAIKTITYEILHRLKPIE</sequence>
<dbReference type="GO" id="GO:0004765">
    <property type="term" value="F:shikimate kinase activity"/>
    <property type="evidence" value="ECO:0007669"/>
    <property type="project" value="UniProtKB-UniRule"/>
</dbReference>
<evidence type="ECO:0000256" key="5">
    <source>
        <dbReference type="ARBA" id="ARBA00022679"/>
    </source>
</evidence>